<gene>
    <name evidence="1" type="ORF">GMARGA_LOCUS40261</name>
</gene>
<feature type="non-terminal residue" evidence="1">
    <location>
        <position position="236"/>
    </location>
</feature>
<proteinExistence type="predicted"/>
<accession>A0ABN7X9I6</accession>
<organism evidence="1 2">
    <name type="scientific">Gigaspora margarita</name>
    <dbReference type="NCBI Taxonomy" id="4874"/>
    <lineage>
        <taxon>Eukaryota</taxon>
        <taxon>Fungi</taxon>
        <taxon>Fungi incertae sedis</taxon>
        <taxon>Mucoromycota</taxon>
        <taxon>Glomeromycotina</taxon>
        <taxon>Glomeromycetes</taxon>
        <taxon>Diversisporales</taxon>
        <taxon>Gigasporaceae</taxon>
        <taxon>Gigaspora</taxon>
    </lineage>
</organism>
<evidence type="ECO:0000313" key="2">
    <source>
        <dbReference type="Proteomes" id="UP000789901"/>
    </source>
</evidence>
<name>A0ABN7X9I6_GIGMA</name>
<reference evidence="1 2" key="1">
    <citation type="submission" date="2021-06" db="EMBL/GenBank/DDBJ databases">
        <authorList>
            <person name="Kallberg Y."/>
            <person name="Tangrot J."/>
            <person name="Rosling A."/>
        </authorList>
    </citation>
    <scope>NUCLEOTIDE SEQUENCE [LARGE SCALE GENOMIC DNA]</scope>
    <source>
        <strain evidence="1 2">120-4 pot B 10/14</strain>
    </source>
</reference>
<protein>
    <submittedName>
        <fullName evidence="1">42728_t:CDS:1</fullName>
    </submittedName>
</protein>
<keyword evidence="2" id="KW-1185">Reference proteome</keyword>
<feature type="non-terminal residue" evidence="1">
    <location>
        <position position="1"/>
    </location>
</feature>
<dbReference type="EMBL" id="CAJVQB010101589">
    <property type="protein sequence ID" value="CAG8850535.1"/>
    <property type="molecule type" value="Genomic_DNA"/>
</dbReference>
<evidence type="ECO:0000313" key="1">
    <source>
        <dbReference type="EMBL" id="CAG8850535.1"/>
    </source>
</evidence>
<dbReference type="Proteomes" id="UP000789901">
    <property type="component" value="Unassembled WGS sequence"/>
</dbReference>
<sequence>MTTQSIFKELINEPRLQHLLSGWCIDDSSFSIHASQEYEQDELTDISNFSYLNCSEIKLSSKWSKSEIEDAGFISTNLKANQLLESILKAYSSYFSFEQALLKTKISYHQNVSYFITEPNGDHQYVKFSVGEIVEATLPNKQQSEFSIIKGIIKHIWNDDQIYVFIYLNWLKDLRKYDDLLQCPIYRLQHSHNNFQDEIHPISIVSRSSDVPFIHNCKARCSPQQHDIQIMNISEM</sequence>
<comment type="caution">
    <text evidence="1">The sequence shown here is derived from an EMBL/GenBank/DDBJ whole genome shotgun (WGS) entry which is preliminary data.</text>
</comment>